<dbReference type="SUPFAM" id="SSF52980">
    <property type="entry name" value="Restriction endonuclease-like"/>
    <property type="match status" value="1"/>
</dbReference>
<protein>
    <recommendedName>
        <fullName evidence="2">UPF0102 protein HK23_10490</fullName>
    </recommendedName>
</protein>
<reference evidence="4" key="1">
    <citation type="submission" date="2014-06" db="EMBL/GenBank/DDBJ databases">
        <authorList>
            <person name="Winans N.J."/>
            <person name="Newell P.D."/>
            <person name="Douglas A.E."/>
        </authorList>
    </citation>
    <scope>NUCLEOTIDE SEQUENCE [LARGE SCALE GENOMIC DNA]</scope>
    <source>
        <strain evidence="4">DsW_057</strain>
    </source>
</reference>
<evidence type="ECO:0000313" key="3">
    <source>
        <dbReference type="EMBL" id="OUJ03690.1"/>
    </source>
</evidence>
<evidence type="ECO:0000256" key="2">
    <source>
        <dbReference type="HAMAP-Rule" id="MF_00048"/>
    </source>
</evidence>
<dbReference type="GO" id="GO:0003676">
    <property type="term" value="F:nucleic acid binding"/>
    <property type="evidence" value="ECO:0007669"/>
    <property type="project" value="InterPro"/>
</dbReference>
<dbReference type="InterPro" id="IPR003509">
    <property type="entry name" value="UPF0102_YraN-like"/>
</dbReference>
<comment type="caution">
    <text evidence="3">The sequence shown here is derived from an EMBL/GenBank/DDBJ whole genome shotgun (WGS) entry which is preliminary data.</text>
</comment>
<dbReference type="InterPro" id="IPR011335">
    <property type="entry name" value="Restrct_endonuc-II-like"/>
</dbReference>
<sequence>MHPERNQTVAVRPDIIEPEQNRQKLARQARGSRAYQDGLSAEEAVCSACIKEGWLILLKRARTRRGEIDIVMRKGSLICFVEVKKRKTLRGATECLSIAQQRRLYRAAECLLAAHPHWSYEELRFDLIAVDEQNALFWVKDVIRQM</sequence>
<dbReference type="PANTHER" id="PTHR34039">
    <property type="entry name" value="UPF0102 PROTEIN YRAN"/>
    <property type="match status" value="1"/>
</dbReference>
<evidence type="ECO:0000313" key="4">
    <source>
        <dbReference type="Proteomes" id="UP000242683"/>
    </source>
</evidence>
<comment type="similarity">
    <text evidence="1 2">Belongs to the UPF0102 family.</text>
</comment>
<dbReference type="Gene3D" id="3.40.1350.10">
    <property type="match status" value="1"/>
</dbReference>
<dbReference type="HAMAP" id="MF_00048">
    <property type="entry name" value="UPF0102"/>
    <property type="match status" value="1"/>
</dbReference>
<evidence type="ECO:0000256" key="1">
    <source>
        <dbReference type="ARBA" id="ARBA00006738"/>
    </source>
</evidence>
<dbReference type="EMBL" id="JOPG01000045">
    <property type="protein sequence ID" value="OUJ03690.1"/>
    <property type="molecule type" value="Genomic_DNA"/>
</dbReference>
<dbReference type="PANTHER" id="PTHR34039:SF1">
    <property type="entry name" value="UPF0102 PROTEIN YRAN"/>
    <property type="match status" value="1"/>
</dbReference>
<organism evidence="3 4">
    <name type="scientific">Acetobacter malorum</name>
    <dbReference type="NCBI Taxonomy" id="178901"/>
    <lineage>
        <taxon>Bacteria</taxon>
        <taxon>Pseudomonadati</taxon>
        <taxon>Pseudomonadota</taxon>
        <taxon>Alphaproteobacteria</taxon>
        <taxon>Acetobacterales</taxon>
        <taxon>Acetobacteraceae</taxon>
        <taxon>Acetobacter</taxon>
    </lineage>
</organism>
<gene>
    <name evidence="3" type="ORF">HK23_10490</name>
</gene>
<name>A0A1Y3G2T9_9PROT</name>
<dbReference type="Proteomes" id="UP000242683">
    <property type="component" value="Unassembled WGS sequence"/>
</dbReference>
<dbReference type="Pfam" id="PF02021">
    <property type="entry name" value="UPF0102"/>
    <property type="match status" value="1"/>
</dbReference>
<dbReference type="AlphaFoldDB" id="A0A1Y3G2T9"/>
<dbReference type="InterPro" id="IPR011856">
    <property type="entry name" value="tRNA_endonuc-like_dom_sf"/>
</dbReference>
<accession>A0A1Y3G2T9</accession>
<proteinExistence type="inferred from homology"/>